<name>A0A1J1IJ62_9DIPT</name>
<protein>
    <submittedName>
        <fullName evidence="1">CLUMA_CG012327, isoform A</fullName>
    </submittedName>
</protein>
<evidence type="ECO:0000313" key="2">
    <source>
        <dbReference type="Proteomes" id="UP000183832"/>
    </source>
</evidence>
<gene>
    <name evidence="1" type="ORF">CLUMA_CG012327</name>
</gene>
<evidence type="ECO:0000313" key="1">
    <source>
        <dbReference type="EMBL" id="CRK99102.1"/>
    </source>
</evidence>
<organism evidence="1 2">
    <name type="scientific">Clunio marinus</name>
    <dbReference type="NCBI Taxonomy" id="568069"/>
    <lineage>
        <taxon>Eukaryota</taxon>
        <taxon>Metazoa</taxon>
        <taxon>Ecdysozoa</taxon>
        <taxon>Arthropoda</taxon>
        <taxon>Hexapoda</taxon>
        <taxon>Insecta</taxon>
        <taxon>Pterygota</taxon>
        <taxon>Neoptera</taxon>
        <taxon>Endopterygota</taxon>
        <taxon>Diptera</taxon>
        <taxon>Nematocera</taxon>
        <taxon>Chironomoidea</taxon>
        <taxon>Chironomidae</taxon>
        <taxon>Clunio</taxon>
    </lineage>
</organism>
<dbReference type="AlphaFoldDB" id="A0A1J1IJ62"/>
<sequence>MKALKDIRDSFSCELKQTSCFIALFIAMELCNPLIKLYTLRNAALLSLPLTQCQAKSVVAIRK</sequence>
<dbReference type="EMBL" id="CVRI01000048">
    <property type="protein sequence ID" value="CRK99102.1"/>
    <property type="molecule type" value="Genomic_DNA"/>
</dbReference>
<accession>A0A1J1IJ62</accession>
<proteinExistence type="predicted"/>
<dbReference type="Proteomes" id="UP000183832">
    <property type="component" value="Unassembled WGS sequence"/>
</dbReference>
<keyword evidence="2" id="KW-1185">Reference proteome</keyword>
<reference evidence="1 2" key="1">
    <citation type="submission" date="2015-04" db="EMBL/GenBank/DDBJ databases">
        <authorList>
            <person name="Syromyatnikov M.Y."/>
            <person name="Popov V.N."/>
        </authorList>
    </citation>
    <scope>NUCLEOTIDE SEQUENCE [LARGE SCALE GENOMIC DNA]</scope>
</reference>